<gene>
    <name evidence="1" type="ORF">DV515_00012256</name>
</gene>
<accession>A0A3L8S441</accession>
<protein>
    <submittedName>
        <fullName evidence="1">Uncharacterized protein</fullName>
    </submittedName>
</protein>
<sequence length="148" mass="15693">MAALSLTEPSLASRQEEGPPLSLLFLLFPCSADLALREAGMLQGSQLQPAKAQAPCRGQAAAQAMGTAATRCLSPAVVAKQPTLMLEMCNPCPEQFTVLPMLQHLTREKEARRKALNPSTFPCTVGCSSDTSLSRLDGEMRPPGSTHG</sequence>
<dbReference type="Proteomes" id="UP000276834">
    <property type="component" value="Unassembled WGS sequence"/>
</dbReference>
<keyword evidence="2" id="KW-1185">Reference proteome</keyword>
<evidence type="ECO:0000313" key="2">
    <source>
        <dbReference type="Proteomes" id="UP000276834"/>
    </source>
</evidence>
<evidence type="ECO:0000313" key="1">
    <source>
        <dbReference type="EMBL" id="RLV96972.1"/>
    </source>
</evidence>
<name>A0A3L8S441_CHLGU</name>
<organism evidence="1 2">
    <name type="scientific">Chloebia gouldiae</name>
    <name type="common">Gouldian finch</name>
    <name type="synonym">Erythrura gouldiae</name>
    <dbReference type="NCBI Taxonomy" id="44316"/>
    <lineage>
        <taxon>Eukaryota</taxon>
        <taxon>Metazoa</taxon>
        <taxon>Chordata</taxon>
        <taxon>Craniata</taxon>
        <taxon>Vertebrata</taxon>
        <taxon>Euteleostomi</taxon>
        <taxon>Archelosauria</taxon>
        <taxon>Archosauria</taxon>
        <taxon>Dinosauria</taxon>
        <taxon>Saurischia</taxon>
        <taxon>Theropoda</taxon>
        <taxon>Coelurosauria</taxon>
        <taxon>Aves</taxon>
        <taxon>Neognathae</taxon>
        <taxon>Neoaves</taxon>
        <taxon>Telluraves</taxon>
        <taxon>Australaves</taxon>
        <taxon>Passeriformes</taxon>
        <taxon>Passeroidea</taxon>
        <taxon>Passeridae</taxon>
        <taxon>Chloebia</taxon>
    </lineage>
</organism>
<comment type="caution">
    <text evidence="1">The sequence shown here is derived from an EMBL/GenBank/DDBJ whole genome shotgun (WGS) entry which is preliminary data.</text>
</comment>
<proteinExistence type="predicted"/>
<dbReference type="AlphaFoldDB" id="A0A3L8S441"/>
<reference evidence="1 2" key="1">
    <citation type="journal article" date="2018" name="Proc. R. Soc. B">
        <title>A non-coding region near Follistatin controls head colour polymorphism in the Gouldian finch.</title>
        <authorList>
            <person name="Toomey M.B."/>
            <person name="Marques C.I."/>
            <person name="Andrade P."/>
            <person name="Araujo P.M."/>
            <person name="Sabatino S."/>
            <person name="Gazda M.A."/>
            <person name="Afonso S."/>
            <person name="Lopes R.J."/>
            <person name="Corbo J.C."/>
            <person name="Carneiro M."/>
        </authorList>
    </citation>
    <scope>NUCLEOTIDE SEQUENCE [LARGE SCALE GENOMIC DNA]</scope>
    <source>
        <strain evidence="1">Red01</strain>
        <tissue evidence="1">Muscle</tissue>
    </source>
</reference>
<dbReference type="EMBL" id="QUSF01000065">
    <property type="protein sequence ID" value="RLV96972.1"/>
    <property type="molecule type" value="Genomic_DNA"/>
</dbReference>